<evidence type="ECO:0000313" key="4">
    <source>
        <dbReference type="Proteomes" id="UP000230233"/>
    </source>
</evidence>
<feature type="compositionally biased region" description="Basic and acidic residues" evidence="2">
    <location>
        <begin position="571"/>
        <end position="582"/>
    </location>
</feature>
<accession>A0A2G5TUF8</accession>
<feature type="compositionally biased region" description="Polar residues" evidence="2">
    <location>
        <begin position="144"/>
        <end position="155"/>
    </location>
</feature>
<dbReference type="Proteomes" id="UP000230233">
    <property type="component" value="Chromosome V"/>
</dbReference>
<feature type="compositionally biased region" description="Polar residues" evidence="2">
    <location>
        <begin position="246"/>
        <end position="256"/>
    </location>
</feature>
<comment type="caution">
    <text evidence="3">The sequence shown here is derived from an EMBL/GenBank/DDBJ whole genome shotgun (WGS) entry which is preliminary data.</text>
</comment>
<sequence length="826" mass="94573">MRICKPWFLSPFASNALCLPDEQRTSKSILYRCKSRRGGQRGEPKLRGTQREGRTNGKVEPKNHEVTREKEDIQAKSCKQTEQLIKETKYPGIERRERLRPRSLLGSSFATIFFQAPRPNPSSESPRKVPGLCRQASKPLSLQAVSRSCTTTQTAKDPIHHRKREEDWKRKKEKVQETLQRKEEIVAKLKALFGRRRGTRTSPVRTRSRTRREHANLPRTSSPIPGRNPPHLAEPESSDEEETTIIPRNQTFTPNQTLQMNREALEAEIEELARTMQARETQLAALNQTIIRQPTPRNEVATTPRNKPTSQIPTWKQKADLAKTLDPRIKKFSEGRSSDLFRWLEEYSKTLFRLEIPRKIGTEMLPFFLSGTALIKYNSIDEAITHDWVKVTQQLMKLHDCPADRELSRQELTSTKQGKRSVTAFADHIRKQGEYCYQGIAPQVRDGLLVSHFINGCSKEIKTRLRQLQKQPKDLAETIAEAEKIQRLIQLEEEEEDTIDGLEAQINQLRFQQTQDWQPTGGRGGYFSRGNYSNESNGENYQNSGGNQNPDWFQNDNPQERFQNNASSPENRVRENSNERNSNESNVSATQICGFGETGNVFIPPTPTLYKFDADLRRLQNALDECSIHQGYRTEDGYIIEFPDVQGKGWNPDMHIDPSMTGKLPEYWFRRTRDTVTMLGAAGTTFSVDIGEPFFTPIVRRLFAATNIDQLTELKNPNTDPDIRKEFGKYGVTNKLLSDRDQRQLHFRVETRVNQSPNDTELPRESPFSSAGSLGKLPSNMEKEFLVESNNERTRVLQSNNCNLAISEAPADKSILETEAEDKSSN</sequence>
<feature type="compositionally biased region" description="Polar residues" evidence="2">
    <location>
        <begin position="530"/>
        <end position="566"/>
    </location>
</feature>
<keyword evidence="4" id="KW-1185">Reference proteome</keyword>
<proteinExistence type="predicted"/>
<evidence type="ECO:0000256" key="2">
    <source>
        <dbReference type="SAM" id="MobiDB-lite"/>
    </source>
</evidence>
<feature type="region of interest" description="Disordered" evidence="2">
    <location>
        <begin position="195"/>
        <end position="256"/>
    </location>
</feature>
<organism evidence="3 4">
    <name type="scientific">Caenorhabditis nigoni</name>
    <dbReference type="NCBI Taxonomy" id="1611254"/>
    <lineage>
        <taxon>Eukaryota</taxon>
        <taxon>Metazoa</taxon>
        <taxon>Ecdysozoa</taxon>
        <taxon>Nematoda</taxon>
        <taxon>Chromadorea</taxon>
        <taxon>Rhabditida</taxon>
        <taxon>Rhabditina</taxon>
        <taxon>Rhabditomorpha</taxon>
        <taxon>Rhabditoidea</taxon>
        <taxon>Rhabditidae</taxon>
        <taxon>Peloderinae</taxon>
        <taxon>Caenorhabditis</taxon>
    </lineage>
</organism>
<feature type="region of interest" description="Disordered" evidence="2">
    <location>
        <begin position="34"/>
        <end position="75"/>
    </location>
</feature>
<name>A0A2G5TUF8_9PELO</name>
<feature type="region of interest" description="Disordered" evidence="2">
    <location>
        <begin position="513"/>
        <end position="587"/>
    </location>
</feature>
<feature type="region of interest" description="Disordered" evidence="2">
    <location>
        <begin position="752"/>
        <end position="777"/>
    </location>
</feature>
<evidence type="ECO:0000256" key="1">
    <source>
        <dbReference type="SAM" id="Coils"/>
    </source>
</evidence>
<keyword evidence="1" id="KW-0175">Coiled coil</keyword>
<gene>
    <name evidence="3" type="primary">Cnig_chr_V.g22022</name>
    <name evidence="3" type="ORF">B9Z55_022022</name>
</gene>
<feature type="compositionally biased region" description="Basic and acidic residues" evidence="2">
    <location>
        <begin position="40"/>
        <end position="74"/>
    </location>
</feature>
<protein>
    <recommendedName>
        <fullName evidence="5">Retrotransposon gag domain-containing protein</fullName>
    </recommendedName>
</protein>
<feature type="compositionally biased region" description="Basic and acidic residues" evidence="2">
    <location>
        <begin position="164"/>
        <end position="173"/>
    </location>
</feature>
<dbReference type="OrthoDB" id="5873043at2759"/>
<dbReference type="EMBL" id="PDUG01000005">
    <property type="protein sequence ID" value="PIC30945.1"/>
    <property type="molecule type" value="Genomic_DNA"/>
</dbReference>
<feature type="coiled-coil region" evidence="1">
    <location>
        <begin position="475"/>
        <end position="512"/>
    </location>
</feature>
<feature type="region of interest" description="Disordered" evidence="2">
    <location>
        <begin position="144"/>
        <end position="173"/>
    </location>
</feature>
<evidence type="ECO:0000313" key="3">
    <source>
        <dbReference type="EMBL" id="PIC30945.1"/>
    </source>
</evidence>
<evidence type="ECO:0008006" key="5">
    <source>
        <dbReference type="Google" id="ProtNLM"/>
    </source>
</evidence>
<reference evidence="4" key="1">
    <citation type="submission" date="2017-10" db="EMBL/GenBank/DDBJ databases">
        <title>Rapid genome shrinkage in a self-fertile nematode reveals novel sperm competition proteins.</title>
        <authorList>
            <person name="Yin D."/>
            <person name="Schwarz E.M."/>
            <person name="Thomas C.G."/>
            <person name="Felde R.L."/>
            <person name="Korf I.F."/>
            <person name="Cutter A.D."/>
            <person name="Schartner C.M."/>
            <person name="Ralston E.J."/>
            <person name="Meyer B.J."/>
            <person name="Haag E.S."/>
        </authorList>
    </citation>
    <scope>NUCLEOTIDE SEQUENCE [LARGE SCALE GENOMIC DNA]</scope>
    <source>
        <strain evidence="4">JU1422</strain>
    </source>
</reference>
<dbReference type="AlphaFoldDB" id="A0A2G5TUF8"/>